<dbReference type="Gene3D" id="3.40.140.10">
    <property type="entry name" value="Cytidine Deaminase, domain 2"/>
    <property type="match status" value="1"/>
</dbReference>
<dbReference type="InterPro" id="IPR027417">
    <property type="entry name" value="P-loop_NTPase"/>
</dbReference>
<evidence type="ECO:0000256" key="6">
    <source>
        <dbReference type="ARBA" id="ARBA00022833"/>
    </source>
</evidence>
<dbReference type="FunCoup" id="A0A1Y2BCK9">
    <property type="interactions" value="48"/>
</dbReference>
<feature type="compositionally biased region" description="Pro residues" evidence="10">
    <location>
        <begin position="76"/>
        <end position="85"/>
    </location>
</feature>
<evidence type="ECO:0000313" key="13">
    <source>
        <dbReference type="Proteomes" id="UP000193986"/>
    </source>
</evidence>
<organism evidence="12 13">
    <name type="scientific">Naematelia encephala</name>
    <dbReference type="NCBI Taxonomy" id="71784"/>
    <lineage>
        <taxon>Eukaryota</taxon>
        <taxon>Fungi</taxon>
        <taxon>Dikarya</taxon>
        <taxon>Basidiomycota</taxon>
        <taxon>Agaricomycotina</taxon>
        <taxon>Tremellomycetes</taxon>
        <taxon>Tremellales</taxon>
        <taxon>Naemateliaceae</taxon>
        <taxon>Naematelia</taxon>
    </lineage>
</organism>
<dbReference type="GO" id="GO:0005737">
    <property type="term" value="C:cytoplasm"/>
    <property type="evidence" value="ECO:0007669"/>
    <property type="project" value="TreeGrafter"/>
</dbReference>
<dbReference type="PANTHER" id="PTHR11086:SF18">
    <property type="entry name" value="DEOXYCYTIDYLATE DEAMINASE"/>
    <property type="match status" value="1"/>
</dbReference>
<dbReference type="OrthoDB" id="6710946at2759"/>
<dbReference type="GO" id="GO:0008270">
    <property type="term" value="F:zinc ion binding"/>
    <property type="evidence" value="ECO:0007669"/>
    <property type="project" value="InterPro"/>
</dbReference>
<evidence type="ECO:0000256" key="7">
    <source>
        <dbReference type="ARBA" id="ARBA00038938"/>
    </source>
</evidence>
<dbReference type="CDD" id="cd01286">
    <property type="entry name" value="deoxycytidylate_deaminase"/>
    <property type="match status" value="1"/>
</dbReference>
<keyword evidence="3" id="KW-0479">Metal-binding</keyword>
<feature type="domain" description="CMP/dCMP-type deaminase" evidence="11">
    <location>
        <begin position="260"/>
        <end position="398"/>
    </location>
</feature>
<dbReference type="GO" id="GO:0004132">
    <property type="term" value="F:dCMP deaminase activity"/>
    <property type="evidence" value="ECO:0007669"/>
    <property type="project" value="UniProtKB-EC"/>
</dbReference>
<dbReference type="InterPro" id="IPR035105">
    <property type="entry name" value="Deoxycytidylate_deaminase_dom"/>
</dbReference>
<keyword evidence="6" id="KW-0862">Zinc</keyword>
<evidence type="ECO:0000256" key="8">
    <source>
        <dbReference type="ARBA" id="ARBA00041763"/>
    </source>
</evidence>
<dbReference type="Proteomes" id="UP000193986">
    <property type="component" value="Unassembled WGS sequence"/>
</dbReference>
<comment type="caution">
    <text evidence="12">The sequence shown here is derived from an EMBL/GenBank/DDBJ whole genome shotgun (WGS) entry which is preliminary data.</text>
</comment>
<comment type="similarity">
    <text evidence="2">Belongs to the cytidine and deoxycytidylate deaminase family.</text>
</comment>
<feature type="region of interest" description="Disordered" evidence="10">
    <location>
        <begin position="172"/>
        <end position="216"/>
    </location>
</feature>
<dbReference type="AlphaFoldDB" id="A0A1Y2BCK9"/>
<comment type="cofactor">
    <cofactor evidence="1">
        <name>Zn(2+)</name>
        <dbReference type="ChEBI" id="CHEBI:29105"/>
    </cofactor>
</comment>
<dbReference type="InterPro" id="IPR016193">
    <property type="entry name" value="Cytidine_deaminase-like"/>
</dbReference>
<dbReference type="PROSITE" id="PS00903">
    <property type="entry name" value="CYT_DCMP_DEAMINASES_1"/>
    <property type="match status" value="1"/>
</dbReference>
<dbReference type="InterPro" id="IPR015517">
    <property type="entry name" value="dCMP_deaminase-rel"/>
</dbReference>
<gene>
    <name evidence="12" type="ORF">BCR39DRAFT_523320</name>
</gene>
<sequence length="405" mass="43901">MFIAIVGTPSAGKATVLEYLERKHGFKTVGLEGTAGMLGVGESKMTSSRVDVSHMNGLSISGSSTSVTTSVESPISPSPTSPSPSPRIFSSATALLDYMTRNWLDHHVTTDLRTYDDIELFLKRPSFLLVFVDGPVRARFERERQRSLEARGKIISLDEFIDQHDLLYNGPSSSTCSSSNSSSSSSSSTTNTPSTSTSTSTSLSSTPASSSSSSYQQQTDLTRLARLATVTICNNLSTLLELETYLDQLNLVDEERLRPGWDTYFMTLASLASHRSNCMKRRVGALLVRSKRILSTGYNGTPRGTKNCNQGGCSRCNGTSRGGESLATCLCLHAEENALLEAGRERIGTDSVLYCNTCPCLTCSVKIVQCGVREVVYNQSYSMDELSATVLKEGGVILRQLHMPI</sequence>
<dbReference type="InParanoid" id="A0A1Y2BCK9"/>
<accession>A0A1Y2BCK9</accession>
<keyword evidence="4" id="KW-0545">Nucleotide biosynthesis</keyword>
<dbReference type="FunFam" id="3.40.140.10:FF:000035">
    <property type="entry name" value="dCMP deaminase"/>
    <property type="match status" value="1"/>
</dbReference>
<dbReference type="SUPFAM" id="SSF53927">
    <property type="entry name" value="Cytidine deaminase-like"/>
    <property type="match status" value="1"/>
</dbReference>
<reference evidence="12 13" key="1">
    <citation type="submission" date="2016-07" db="EMBL/GenBank/DDBJ databases">
        <title>Pervasive Adenine N6-methylation of Active Genes in Fungi.</title>
        <authorList>
            <consortium name="DOE Joint Genome Institute"/>
            <person name="Mondo S.J."/>
            <person name="Dannebaum R.O."/>
            <person name="Kuo R.C."/>
            <person name="Labutti K."/>
            <person name="Haridas S."/>
            <person name="Kuo A."/>
            <person name="Salamov A."/>
            <person name="Ahrendt S.R."/>
            <person name="Lipzen A."/>
            <person name="Sullivan W."/>
            <person name="Andreopoulos W.B."/>
            <person name="Clum A."/>
            <person name="Lindquist E."/>
            <person name="Daum C."/>
            <person name="Ramamoorthy G.K."/>
            <person name="Gryganskyi A."/>
            <person name="Culley D."/>
            <person name="Magnuson J.K."/>
            <person name="James T.Y."/>
            <person name="O'Malley M.A."/>
            <person name="Stajich J.E."/>
            <person name="Spatafora J.W."/>
            <person name="Visel A."/>
            <person name="Grigoriev I.V."/>
        </authorList>
    </citation>
    <scope>NUCLEOTIDE SEQUENCE [LARGE SCALE GENOMIC DNA]</scope>
    <source>
        <strain evidence="12 13">68-887.2</strain>
    </source>
</reference>
<dbReference type="InterPro" id="IPR002125">
    <property type="entry name" value="CMP_dCMP_dom"/>
</dbReference>
<dbReference type="SUPFAM" id="SSF52540">
    <property type="entry name" value="P-loop containing nucleoside triphosphate hydrolases"/>
    <property type="match status" value="1"/>
</dbReference>
<dbReference type="EMBL" id="MCFC01000010">
    <property type="protein sequence ID" value="ORY32217.1"/>
    <property type="molecule type" value="Genomic_DNA"/>
</dbReference>
<evidence type="ECO:0000256" key="10">
    <source>
        <dbReference type="SAM" id="MobiDB-lite"/>
    </source>
</evidence>
<keyword evidence="13" id="KW-1185">Reference proteome</keyword>
<dbReference type="STRING" id="71784.A0A1Y2BCK9"/>
<protein>
    <recommendedName>
        <fullName evidence="9">Deoxycytidylate deaminase</fullName>
        <ecNumber evidence="7">3.5.4.12</ecNumber>
    </recommendedName>
    <alternativeName>
        <fullName evidence="8">dCMP deaminase</fullName>
    </alternativeName>
</protein>
<keyword evidence="5" id="KW-0378">Hydrolase</keyword>
<dbReference type="PROSITE" id="PS51747">
    <property type="entry name" value="CYT_DCMP_DEAMINASES_2"/>
    <property type="match status" value="1"/>
</dbReference>
<dbReference type="Pfam" id="PF00383">
    <property type="entry name" value="dCMP_cyt_deam_1"/>
    <property type="match status" value="1"/>
</dbReference>
<proteinExistence type="inferred from homology"/>
<evidence type="ECO:0000256" key="3">
    <source>
        <dbReference type="ARBA" id="ARBA00022723"/>
    </source>
</evidence>
<evidence type="ECO:0000259" key="11">
    <source>
        <dbReference type="PROSITE" id="PS51747"/>
    </source>
</evidence>
<feature type="region of interest" description="Disordered" evidence="10">
    <location>
        <begin position="61"/>
        <end position="86"/>
    </location>
</feature>
<feature type="compositionally biased region" description="Low complexity" evidence="10">
    <location>
        <begin position="61"/>
        <end position="75"/>
    </location>
</feature>
<evidence type="ECO:0000256" key="9">
    <source>
        <dbReference type="ARBA" id="ARBA00071582"/>
    </source>
</evidence>
<evidence type="ECO:0000256" key="5">
    <source>
        <dbReference type="ARBA" id="ARBA00022801"/>
    </source>
</evidence>
<name>A0A1Y2BCK9_9TREE</name>
<evidence type="ECO:0000256" key="4">
    <source>
        <dbReference type="ARBA" id="ARBA00022727"/>
    </source>
</evidence>
<evidence type="ECO:0000256" key="1">
    <source>
        <dbReference type="ARBA" id="ARBA00001947"/>
    </source>
</evidence>
<dbReference type="EC" id="3.5.4.12" evidence="7"/>
<evidence type="ECO:0000313" key="12">
    <source>
        <dbReference type="EMBL" id="ORY32217.1"/>
    </source>
</evidence>
<evidence type="ECO:0000256" key="2">
    <source>
        <dbReference type="ARBA" id="ARBA00006576"/>
    </source>
</evidence>
<dbReference type="PANTHER" id="PTHR11086">
    <property type="entry name" value="DEOXYCYTIDYLATE DEAMINASE-RELATED"/>
    <property type="match status" value="1"/>
</dbReference>
<dbReference type="InterPro" id="IPR016192">
    <property type="entry name" value="APOBEC/CMP_deaminase_Zn-bd"/>
</dbReference>
<dbReference type="GO" id="GO:0009165">
    <property type="term" value="P:nucleotide biosynthetic process"/>
    <property type="evidence" value="ECO:0007669"/>
    <property type="project" value="UniProtKB-KW"/>
</dbReference>
<feature type="compositionally biased region" description="Low complexity" evidence="10">
    <location>
        <begin position="172"/>
        <end position="214"/>
    </location>
</feature>